<evidence type="ECO:0000256" key="2">
    <source>
        <dbReference type="ARBA" id="ARBA00004496"/>
    </source>
</evidence>
<dbReference type="EMBL" id="LS991951">
    <property type="protein sequence ID" value="SYV96834.1"/>
    <property type="molecule type" value="Genomic_DNA"/>
</dbReference>
<keyword evidence="12" id="KW-1185">Reference proteome</keyword>
<dbReference type="Pfam" id="PF02504">
    <property type="entry name" value="FA_synthesis"/>
    <property type="match status" value="1"/>
</dbReference>
<evidence type="ECO:0000256" key="9">
    <source>
        <dbReference type="ARBA" id="ARBA00024069"/>
    </source>
</evidence>
<keyword evidence="11" id="KW-0012">Acyltransferase</keyword>
<comment type="catalytic activity">
    <reaction evidence="1">
        <text>a fatty acyl-[ACP] + phosphate = an acyl phosphate + holo-[ACP]</text>
        <dbReference type="Rhea" id="RHEA:42292"/>
        <dbReference type="Rhea" id="RHEA-COMP:9685"/>
        <dbReference type="Rhea" id="RHEA-COMP:14125"/>
        <dbReference type="ChEBI" id="CHEBI:43474"/>
        <dbReference type="ChEBI" id="CHEBI:59918"/>
        <dbReference type="ChEBI" id="CHEBI:64479"/>
        <dbReference type="ChEBI" id="CHEBI:138651"/>
        <dbReference type="EC" id="2.3.1.274"/>
    </reaction>
</comment>
<sequence>MFNENFPKVTLLNIGTEDYKGFDFIKEAAELIKNDHSLNYIGFSEPRNLLKGEYDIALIDGYGGNLILKSYEGAIFTFKDAIKESAFKSLRTKIGAW</sequence>
<evidence type="ECO:0000256" key="4">
    <source>
        <dbReference type="ARBA" id="ARBA00022516"/>
    </source>
</evidence>
<keyword evidence="5 11" id="KW-0808">Transferase</keyword>
<name>A0A3B0PTQ4_9BACT</name>
<evidence type="ECO:0000256" key="1">
    <source>
        <dbReference type="ARBA" id="ARBA00001232"/>
    </source>
</evidence>
<evidence type="ECO:0000256" key="5">
    <source>
        <dbReference type="ARBA" id="ARBA00022679"/>
    </source>
</evidence>
<evidence type="ECO:0000256" key="3">
    <source>
        <dbReference type="ARBA" id="ARBA00022490"/>
    </source>
</evidence>
<keyword evidence="8" id="KW-1208">Phospholipid metabolism</keyword>
<dbReference type="GO" id="GO:0008654">
    <property type="term" value="P:phospholipid biosynthetic process"/>
    <property type="evidence" value="ECO:0007669"/>
    <property type="project" value="UniProtKB-KW"/>
</dbReference>
<dbReference type="InterPro" id="IPR012281">
    <property type="entry name" value="Phospholipid_synth_PlsX-like"/>
</dbReference>
<dbReference type="GO" id="GO:0006633">
    <property type="term" value="P:fatty acid biosynthetic process"/>
    <property type="evidence" value="ECO:0007669"/>
    <property type="project" value="InterPro"/>
</dbReference>
<dbReference type="PANTHER" id="PTHR30100:SF1">
    <property type="entry name" value="PHOSPHATE ACYLTRANSFERASE"/>
    <property type="match status" value="1"/>
</dbReference>
<evidence type="ECO:0000256" key="6">
    <source>
        <dbReference type="ARBA" id="ARBA00023098"/>
    </source>
</evidence>
<feature type="non-terminal residue" evidence="11">
    <location>
        <position position="97"/>
    </location>
</feature>
<accession>A0A3B0PTQ4</accession>
<keyword evidence="6" id="KW-0443">Lipid metabolism</keyword>
<keyword evidence="3" id="KW-0963">Cytoplasm</keyword>
<comment type="subunit">
    <text evidence="10">Homodimer. Probably interacts with PlsY.</text>
</comment>
<proteinExistence type="predicted"/>
<organism evidence="11 12">
    <name type="scientific">Mycoplasmopsis edwardii</name>
    <dbReference type="NCBI Taxonomy" id="53558"/>
    <lineage>
        <taxon>Bacteria</taxon>
        <taxon>Bacillati</taxon>
        <taxon>Mycoplasmatota</taxon>
        <taxon>Mycoplasmoidales</taxon>
        <taxon>Metamycoplasmataceae</taxon>
        <taxon>Mycoplasmopsis</taxon>
    </lineage>
</organism>
<dbReference type="KEGG" id="medw:NCTC10132_00168"/>
<keyword evidence="4" id="KW-0444">Lipid biosynthesis</keyword>
<dbReference type="GO" id="GO:0043811">
    <property type="term" value="F:phosphate:acyl-[acyl carrier protein] acyltransferase activity"/>
    <property type="evidence" value="ECO:0007669"/>
    <property type="project" value="UniProtKB-EC"/>
</dbReference>
<evidence type="ECO:0000256" key="10">
    <source>
        <dbReference type="ARBA" id="ARBA00046608"/>
    </source>
</evidence>
<keyword evidence="7" id="KW-0594">Phospholipid biosynthesis</keyword>
<dbReference type="AlphaFoldDB" id="A0A3B0PTQ4"/>
<gene>
    <name evidence="11" type="primary">plsX_2</name>
    <name evidence="11" type="ORF">NCTC10132_00168</name>
</gene>
<dbReference type="PANTHER" id="PTHR30100">
    <property type="entry name" value="FATTY ACID/PHOSPHOLIPID SYNTHESIS PROTEIN PLSX"/>
    <property type="match status" value="1"/>
</dbReference>
<protein>
    <recommendedName>
        <fullName evidence="9">phosphate acyltransferase</fullName>
        <ecNumber evidence="9">2.3.1.274</ecNumber>
    </recommendedName>
</protein>
<evidence type="ECO:0000256" key="8">
    <source>
        <dbReference type="ARBA" id="ARBA00023264"/>
    </source>
</evidence>
<dbReference type="Gene3D" id="3.40.718.10">
    <property type="entry name" value="Isopropylmalate Dehydrogenase"/>
    <property type="match status" value="1"/>
</dbReference>
<comment type="subcellular location">
    <subcellularLocation>
        <location evidence="2">Cytoplasm</location>
    </subcellularLocation>
</comment>
<dbReference type="InterPro" id="IPR003664">
    <property type="entry name" value="FA_synthesis"/>
</dbReference>
<evidence type="ECO:0000256" key="7">
    <source>
        <dbReference type="ARBA" id="ARBA00023209"/>
    </source>
</evidence>
<evidence type="ECO:0000313" key="11">
    <source>
        <dbReference type="EMBL" id="SYV96834.1"/>
    </source>
</evidence>
<dbReference type="GO" id="GO:0005737">
    <property type="term" value="C:cytoplasm"/>
    <property type="evidence" value="ECO:0007669"/>
    <property type="project" value="UniProtKB-SubCell"/>
</dbReference>
<evidence type="ECO:0000313" key="12">
    <source>
        <dbReference type="Proteomes" id="UP000257559"/>
    </source>
</evidence>
<dbReference type="Proteomes" id="UP000257559">
    <property type="component" value="Chromosome"/>
</dbReference>
<dbReference type="SUPFAM" id="SSF53659">
    <property type="entry name" value="Isocitrate/Isopropylmalate dehydrogenase-like"/>
    <property type="match status" value="1"/>
</dbReference>
<reference evidence="12" key="1">
    <citation type="submission" date="2018-06" db="EMBL/GenBank/DDBJ databases">
        <authorList>
            <consortium name="Pathogen Informatics"/>
        </authorList>
    </citation>
    <scope>NUCLEOTIDE SEQUENCE [LARGE SCALE GENOMIC DNA]</scope>
    <source>
        <strain evidence="12">NCTC10132</strain>
    </source>
</reference>
<dbReference type="EC" id="2.3.1.274" evidence="9"/>